<dbReference type="Proteomes" id="UP000324800">
    <property type="component" value="Unassembled WGS sequence"/>
</dbReference>
<feature type="domain" description="Reverse transcriptase" evidence="1">
    <location>
        <begin position="2"/>
        <end position="100"/>
    </location>
</feature>
<dbReference type="PANTHER" id="PTHR33050:SF7">
    <property type="entry name" value="RIBONUCLEASE H"/>
    <property type="match status" value="1"/>
</dbReference>
<reference evidence="2 3" key="1">
    <citation type="submission" date="2019-03" db="EMBL/GenBank/DDBJ databases">
        <title>Single cell metagenomics reveals metabolic interactions within the superorganism composed of flagellate Streblomastix strix and complex community of Bacteroidetes bacteria on its surface.</title>
        <authorList>
            <person name="Treitli S.C."/>
            <person name="Kolisko M."/>
            <person name="Husnik F."/>
            <person name="Keeling P."/>
            <person name="Hampl V."/>
        </authorList>
    </citation>
    <scope>NUCLEOTIDE SEQUENCE [LARGE SCALE GENOMIC DNA]</scope>
    <source>
        <strain evidence="2">ST1C</strain>
    </source>
</reference>
<protein>
    <recommendedName>
        <fullName evidence="1">Reverse transcriptase domain-containing protein</fullName>
    </recommendedName>
</protein>
<proteinExistence type="predicted"/>
<dbReference type="Gene3D" id="3.10.10.10">
    <property type="entry name" value="HIV Type 1 Reverse Transcriptase, subunit A, domain 1"/>
    <property type="match status" value="1"/>
</dbReference>
<organism evidence="2 3">
    <name type="scientific">Streblomastix strix</name>
    <dbReference type="NCBI Taxonomy" id="222440"/>
    <lineage>
        <taxon>Eukaryota</taxon>
        <taxon>Metamonada</taxon>
        <taxon>Preaxostyla</taxon>
        <taxon>Oxymonadida</taxon>
        <taxon>Streblomastigidae</taxon>
        <taxon>Streblomastix</taxon>
    </lineage>
</organism>
<dbReference type="InterPro" id="IPR043128">
    <property type="entry name" value="Rev_trsase/Diguanyl_cyclase"/>
</dbReference>
<dbReference type="SUPFAM" id="SSF56672">
    <property type="entry name" value="DNA/RNA polymerases"/>
    <property type="match status" value="1"/>
</dbReference>
<evidence type="ECO:0000259" key="1">
    <source>
        <dbReference type="Pfam" id="PF00078"/>
    </source>
</evidence>
<comment type="caution">
    <text evidence="2">The sequence shown here is derived from an EMBL/GenBank/DDBJ whole genome shotgun (WGS) entry which is preliminary data.</text>
</comment>
<sequence>MIPKAVNKWSKILDCRRLNRAIAKQYFQTEDAITVIQIIKQKNYDTQLDLEKTYHHLTASKYLQGYIRFKFRRKAYHYMRLPFGWNRSPPLFIREMRKEIVRARQSQDNSIHKRAELEDAASQVLGNTNETLPIPQLEVEDLYDGSMHSPAQEKVIKIEKWKIFRDYDGEDGSGIRRIEKLQDELNFLRLSFRIIRMEWEVEVGQKNVVGSEMVGLDDQGQYSKNVPIENTYNQSNNRYGDNMMGSGIGGYRRGEGVGDESLGVEQYLKFEVFKLMKDSCK</sequence>
<accession>A0A5J4T5Z9</accession>
<dbReference type="Pfam" id="PF00078">
    <property type="entry name" value="RVT_1"/>
    <property type="match status" value="1"/>
</dbReference>
<dbReference type="Gene3D" id="3.30.70.270">
    <property type="match status" value="1"/>
</dbReference>
<feature type="non-terminal residue" evidence="2">
    <location>
        <position position="281"/>
    </location>
</feature>
<dbReference type="InterPro" id="IPR043502">
    <property type="entry name" value="DNA/RNA_pol_sf"/>
</dbReference>
<dbReference type="EMBL" id="SNRW01037317">
    <property type="protein sequence ID" value="KAA6353856.1"/>
    <property type="molecule type" value="Genomic_DNA"/>
</dbReference>
<gene>
    <name evidence="2" type="ORF">EZS28_050617</name>
</gene>
<dbReference type="InterPro" id="IPR052055">
    <property type="entry name" value="Hepadnavirus_pol/RT"/>
</dbReference>
<name>A0A5J4T5Z9_9EUKA</name>
<dbReference type="PANTHER" id="PTHR33050">
    <property type="entry name" value="REVERSE TRANSCRIPTASE DOMAIN-CONTAINING PROTEIN"/>
    <property type="match status" value="1"/>
</dbReference>
<dbReference type="AlphaFoldDB" id="A0A5J4T5Z9"/>
<evidence type="ECO:0000313" key="2">
    <source>
        <dbReference type="EMBL" id="KAA6353856.1"/>
    </source>
</evidence>
<dbReference type="InterPro" id="IPR000477">
    <property type="entry name" value="RT_dom"/>
</dbReference>
<evidence type="ECO:0000313" key="3">
    <source>
        <dbReference type="Proteomes" id="UP000324800"/>
    </source>
</evidence>